<reference evidence="1 2" key="1">
    <citation type="submission" date="2024-08" db="EMBL/GenBank/DDBJ databases">
        <authorList>
            <person name="Cucini C."/>
            <person name="Frati F."/>
        </authorList>
    </citation>
    <scope>NUCLEOTIDE SEQUENCE [LARGE SCALE GENOMIC DNA]</scope>
</reference>
<keyword evidence="2" id="KW-1185">Reference proteome</keyword>
<dbReference type="Proteomes" id="UP001642540">
    <property type="component" value="Unassembled WGS sequence"/>
</dbReference>
<evidence type="ECO:0000313" key="1">
    <source>
        <dbReference type="EMBL" id="CAL8117822.1"/>
    </source>
</evidence>
<dbReference type="SUPFAM" id="SSF52540">
    <property type="entry name" value="P-loop containing nucleoside triphosphate hydrolases"/>
    <property type="match status" value="1"/>
</dbReference>
<evidence type="ECO:0008006" key="3">
    <source>
        <dbReference type="Google" id="ProtNLM"/>
    </source>
</evidence>
<evidence type="ECO:0000313" key="2">
    <source>
        <dbReference type="Proteomes" id="UP001642540"/>
    </source>
</evidence>
<name>A0ABP1R2L2_9HEXA</name>
<accession>A0ABP1R2L2</accession>
<comment type="caution">
    <text evidence="1">The sequence shown here is derived from an EMBL/GenBank/DDBJ whole genome shotgun (WGS) entry which is preliminary data.</text>
</comment>
<organism evidence="1 2">
    <name type="scientific">Orchesella dallaii</name>
    <dbReference type="NCBI Taxonomy" id="48710"/>
    <lineage>
        <taxon>Eukaryota</taxon>
        <taxon>Metazoa</taxon>
        <taxon>Ecdysozoa</taxon>
        <taxon>Arthropoda</taxon>
        <taxon>Hexapoda</taxon>
        <taxon>Collembola</taxon>
        <taxon>Entomobryomorpha</taxon>
        <taxon>Entomobryoidea</taxon>
        <taxon>Orchesellidae</taxon>
        <taxon>Orchesellinae</taxon>
        <taxon>Orchesella</taxon>
    </lineage>
</organism>
<sequence length="233" mass="26772">MPRVHLLSNPRSGSCYLHDLLNCHPEIEIADDELLDDQNGLLENPLELVQQSLAALQSTFVGFKVFPEQVYFQGLDFGELLQATGTTHVIVLWREGILEALTSRRIAVQTKEWYSLNKNGTTQKVTICPKDLKTYINKLYSDWEKIGIQWPVGVRPIFVKFEDLISQPMEEVKRILTEIGLTFDNVDFVATSERQNPAKIEDKVINFHELPPEHRDAKLNVEKILRDKFILSI</sequence>
<dbReference type="InterPro" id="IPR027417">
    <property type="entry name" value="P-loop_NTPase"/>
</dbReference>
<gene>
    <name evidence="1" type="ORF">ODALV1_LOCUS17856</name>
</gene>
<protein>
    <recommendedName>
        <fullName evidence="3">Sulfotransferase domain-containing protein</fullName>
    </recommendedName>
</protein>
<proteinExistence type="predicted"/>
<dbReference type="Gene3D" id="3.40.50.300">
    <property type="entry name" value="P-loop containing nucleotide triphosphate hydrolases"/>
    <property type="match status" value="1"/>
</dbReference>
<dbReference type="EMBL" id="CAXLJM020000057">
    <property type="protein sequence ID" value="CAL8117822.1"/>
    <property type="molecule type" value="Genomic_DNA"/>
</dbReference>